<dbReference type="InterPro" id="IPR001128">
    <property type="entry name" value="Cyt_P450"/>
</dbReference>
<keyword evidence="2" id="KW-0560">Oxidoreductase</keyword>
<protein>
    <submittedName>
        <fullName evidence="3">Cytochrome P450</fullName>
    </submittedName>
</protein>
<keyword evidence="2" id="KW-0408">Iron</keyword>
<dbReference type="InterPro" id="IPR017972">
    <property type="entry name" value="Cyt_P450_CS"/>
</dbReference>
<dbReference type="PRINTS" id="PR00359">
    <property type="entry name" value="BP450"/>
</dbReference>
<dbReference type="Pfam" id="PF00067">
    <property type="entry name" value="p450"/>
    <property type="match status" value="1"/>
</dbReference>
<organism evidence="3">
    <name type="scientific">Sphingomonas psychrotolerans</name>
    <dbReference type="NCBI Taxonomy" id="1327635"/>
    <lineage>
        <taxon>Bacteria</taxon>
        <taxon>Pseudomonadati</taxon>
        <taxon>Pseudomonadota</taxon>
        <taxon>Alphaproteobacteria</taxon>
        <taxon>Sphingomonadales</taxon>
        <taxon>Sphingomonadaceae</taxon>
        <taxon>Sphingomonas</taxon>
    </lineage>
</organism>
<keyword evidence="2" id="KW-0503">Monooxygenase</keyword>
<evidence type="ECO:0000313" key="3">
    <source>
        <dbReference type="EMBL" id="MDT8758431.1"/>
    </source>
</evidence>
<dbReference type="SUPFAM" id="SSF48264">
    <property type="entry name" value="Cytochrome P450"/>
    <property type="match status" value="1"/>
</dbReference>
<dbReference type="EMBL" id="JALMLT010000001">
    <property type="protein sequence ID" value="MDT8758431.1"/>
    <property type="molecule type" value="Genomic_DNA"/>
</dbReference>
<dbReference type="PANTHER" id="PTHR46696:SF6">
    <property type="entry name" value="P450, PUTATIVE (EUROFUNG)-RELATED"/>
    <property type="match status" value="1"/>
</dbReference>
<name>A0ABU3N4J8_9SPHN</name>
<gene>
    <name evidence="3" type="ORF">MZO42_06960</name>
</gene>
<dbReference type="InterPro" id="IPR002397">
    <property type="entry name" value="Cyt_P450_B"/>
</dbReference>
<dbReference type="PANTHER" id="PTHR46696">
    <property type="entry name" value="P450, PUTATIVE (EUROFUNG)-RELATED"/>
    <property type="match status" value="1"/>
</dbReference>
<dbReference type="InterPro" id="IPR036396">
    <property type="entry name" value="Cyt_P450_sf"/>
</dbReference>
<keyword evidence="2" id="KW-0479">Metal-binding</keyword>
<keyword evidence="2" id="KW-0349">Heme</keyword>
<comment type="similarity">
    <text evidence="1 2">Belongs to the cytochrome P450 family.</text>
</comment>
<sequence>MSHDFNPLEPETFDSPHAEYARLRGQCPVAHSDAWGGFWALTKHADVAAAAADWRTFTTAKQNVIPKVAFTGRRPPLHLDPPEHTPYRRALAPLLTERRVARLEPVIRSVSRDLLAAMVARGGGDVVADFSAHMPIATFAHWMNLPPAAVAELTAVGQRYNIAVQSNDMETTKESSLLLYDMARGIVADRRAMPLPAEEDATSALLAARVDGEPLPEELIIGTIRQVLVVGIIAPSVMIGSIAVHLSRDQALQDRLRAEPALIPAAVEEFLRLYTPYRGFARTPLHDVTIGGRTIPEGEPIALVYASANRDADIFECPDEFRLDRANIKESLAFGRGPHVCVGAALARLELEVAVEELLAAGRFHAAGEPRQTRFPEIGALSAPVAFEAAA</sequence>
<evidence type="ECO:0000256" key="2">
    <source>
        <dbReference type="RuleBase" id="RU000461"/>
    </source>
</evidence>
<evidence type="ECO:0000256" key="1">
    <source>
        <dbReference type="ARBA" id="ARBA00010617"/>
    </source>
</evidence>
<accession>A0ABU3N4J8</accession>
<comment type="caution">
    <text evidence="3">The sequence shown here is derived from an EMBL/GenBank/DDBJ whole genome shotgun (WGS) entry which is preliminary data.</text>
</comment>
<reference evidence="3" key="1">
    <citation type="submission" date="2022-04" db="EMBL/GenBank/DDBJ databases">
        <title>Tomato heritable bacteria conferring resistance against bacterial wilt.</title>
        <authorList>
            <person name="Yin J."/>
        </authorList>
    </citation>
    <scope>NUCLEOTIDE SEQUENCE</scope>
    <source>
        <strain evidence="3">Cra20</strain>
    </source>
</reference>
<proteinExistence type="inferred from homology"/>
<dbReference type="Gene3D" id="1.10.630.10">
    <property type="entry name" value="Cytochrome P450"/>
    <property type="match status" value="1"/>
</dbReference>
<dbReference type="PROSITE" id="PS00086">
    <property type="entry name" value="CYTOCHROME_P450"/>
    <property type="match status" value="1"/>
</dbReference>